<dbReference type="SUPFAM" id="SSF48452">
    <property type="entry name" value="TPR-like"/>
    <property type="match status" value="1"/>
</dbReference>
<dbReference type="CDD" id="cd07302">
    <property type="entry name" value="CHD"/>
    <property type="match status" value="1"/>
</dbReference>
<dbReference type="RefSeq" id="WP_093091738.1">
    <property type="nucleotide sequence ID" value="NZ_FOTQ01000001.1"/>
</dbReference>
<dbReference type="Pfam" id="PF13414">
    <property type="entry name" value="TPR_11"/>
    <property type="match status" value="1"/>
</dbReference>
<dbReference type="GO" id="GO:0035556">
    <property type="term" value="P:intracellular signal transduction"/>
    <property type="evidence" value="ECO:0007669"/>
    <property type="project" value="InterPro"/>
</dbReference>
<dbReference type="Proteomes" id="UP000199144">
    <property type="component" value="Unassembled WGS sequence"/>
</dbReference>
<dbReference type="InterPro" id="IPR011990">
    <property type="entry name" value="TPR-like_helical_dom_sf"/>
</dbReference>
<dbReference type="PROSITE" id="PS50005">
    <property type="entry name" value="TPR"/>
    <property type="match status" value="1"/>
</dbReference>
<dbReference type="SMART" id="SM00028">
    <property type="entry name" value="TPR"/>
    <property type="match status" value="4"/>
</dbReference>
<keyword evidence="2" id="KW-1133">Transmembrane helix</keyword>
<dbReference type="EMBL" id="FOTQ01000001">
    <property type="protein sequence ID" value="SFL69988.1"/>
    <property type="molecule type" value="Genomic_DNA"/>
</dbReference>
<keyword evidence="2" id="KW-0472">Membrane</keyword>
<keyword evidence="2" id="KW-0812">Transmembrane</keyword>
<dbReference type="PANTHER" id="PTHR43081">
    <property type="entry name" value="ADENYLATE CYCLASE, TERMINAL-DIFFERENTIATION SPECIFIC-RELATED"/>
    <property type="match status" value="1"/>
</dbReference>
<dbReference type="InterPro" id="IPR001054">
    <property type="entry name" value="A/G_cyclase"/>
</dbReference>
<feature type="repeat" description="TPR" evidence="1">
    <location>
        <begin position="488"/>
        <end position="521"/>
    </location>
</feature>
<name>A0A1I4JTT0_9RHOB</name>
<dbReference type="OrthoDB" id="54411at2"/>
<dbReference type="SUPFAM" id="SSF55073">
    <property type="entry name" value="Nucleotide cyclase"/>
    <property type="match status" value="1"/>
</dbReference>
<protein>
    <submittedName>
        <fullName evidence="4">TolB amino-terminal domain-containing protein</fullName>
    </submittedName>
</protein>
<dbReference type="PANTHER" id="PTHR43081:SF19">
    <property type="entry name" value="PH-SENSITIVE ADENYLATE CYCLASE RV1264"/>
    <property type="match status" value="1"/>
</dbReference>
<accession>A0A1I4JTT0</accession>
<dbReference type="Gene3D" id="1.25.40.10">
    <property type="entry name" value="Tetratricopeptide repeat domain"/>
    <property type="match status" value="2"/>
</dbReference>
<dbReference type="AlphaFoldDB" id="A0A1I4JTT0"/>
<dbReference type="GO" id="GO:0006171">
    <property type="term" value="P:cAMP biosynthetic process"/>
    <property type="evidence" value="ECO:0007669"/>
    <property type="project" value="TreeGrafter"/>
</dbReference>
<gene>
    <name evidence="4" type="ORF">SAMN04488042_1011174</name>
</gene>
<evidence type="ECO:0000256" key="2">
    <source>
        <dbReference type="SAM" id="Phobius"/>
    </source>
</evidence>
<dbReference type="Pfam" id="PF00211">
    <property type="entry name" value="Guanylate_cyc"/>
    <property type="match status" value="1"/>
</dbReference>
<dbReference type="InterPro" id="IPR029787">
    <property type="entry name" value="Nucleotide_cyclase"/>
</dbReference>
<dbReference type="Gene3D" id="3.40.50.10070">
    <property type="entry name" value="TolB, N-terminal domain"/>
    <property type="match status" value="1"/>
</dbReference>
<evidence type="ECO:0000259" key="3">
    <source>
        <dbReference type="PROSITE" id="PS50125"/>
    </source>
</evidence>
<dbReference type="Gene3D" id="3.30.70.1230">
    <property type="entry name" value="Nucleotide cyclase"/>
    <property type="match status" value="1"/>
</dbReference>
<keyword evidence="1" id="KW-0802">TPR repeat</keyword>
<sequence>MQRRLTTIMIADVVGYSRLMEVDEQGTYDTLQMHLNEAVLPRVSEHDGVVIKQMGDGLLAEFASVVDAVNSAIAIQRDMADRERDVAEDRRIVLRIGVHLGDVISEGGDIHGDGVNVAARLETLAEPGTIAISRAVLDQVENRIDVGLRDLGPSRVKNISRPIHAYLLNPSEPGAVRSMPPRSRRRFVLPVLAVLLLALGGIAFWQFAPRDQGRADIAIVRREADSLPGLAVLPFENLSGTSDQDYLADGITQDLITDLAKVSGLIVISRESSFTFRDTQSNPTHVAEDLGVRYVVKGSLRRAGNRIRINAQLIDSETGAHIWAERYDREMEDIFALQDDVRTRIVAALQVELTPEEAETLADSLTDNPAAYDAYLRALQQESYFTKEGTEAAIRYYHEALALDPGFTVARARLATVYTVLADFNWSPDLQATLELALNLAREAVAQNANLPIAHWAMARVYTRDEYWDTDKAIASLRRAIEIDPNYADAYAMLGNTLQFAGRAEEGIEQVETAMRLNPHFPFWYHFALGANQFQLTRYEAAKTSFENAIARNPSWRSSHRFLISTLGHLGERDDAEWQLEELRALGFEATLSTWPSKYQDATYRERFFEGLRKAGIPET</sequence>
<evidence type="ECO:0000313" key="5">
    <source>
        <dbReference type="Proteomes" id="UP000199144"/>
    </source>
</evidence>
<feature type="domain" description="Guanylate cyclase" evidence="3">
    <location>
        <begin position="7"/>
        <end position="122"/>
    </location>
</feature>
<dbReference type="STRING" id="254406.SAMN04488042_1011174"/>
<reference evidence="4 5" key="1">
    <citation type="submission" date="2016-10" db="EMBL/GenBank/DDBJ databases">
        <authorList>
            <person name="de Groot N.N."/>
        </authorList>
    </citation>
    <scope>NUCLEOTIDE SEQUENCE [LARGE SCALE GENOMIC DNA]</scope>
    <source>
        <strain evidence="4 5">DSM 15283</strain>
    </source>
</reference>
<dbReference type="InterPro" id="IPR019734">
    <property type="entry name" value="TPR_rpt"/>
</dbReference>
<keyword evidence="5" id="KW-1185">Reference proteome</keyword>
<dbReference type="InterPro" id="IPR050697">
    <property type="entry name" value="Adenylyl/Guanylyl_Cyclase_3/4"/>
</dbReference>
<evidence type="ECO:0000256" key="1">
    <source>
        <dbReference type="PROSITE-ProRule" id="PRU00339"/>
    </source>
</evidence>
<organism evidence="4 5">
    <name type="scientific">Shimia aestuarii</name>
    <dbReference type="NCBI Taxonomy" id="254406"/>
    <lineage>
        <taxon>Bacteria</taxon>
        <taxon>Pseudomonadati</taxon>
        <taxon>Pseudomonadota</taxon>
        <taxon>Alphaproteobacteria</taxon>
        <taxon>Rhodobacterales</taxon>
        <taxon>Roseobacteraceae</taxon>
    </lineage>
</organism>
<dbReference type="GO" id="GO:0004016">
    <property type="term" value="F:adenylate cyclase activity"/>
    <property type="evidence" value="ECO:0007669"/>
    <property type="project" value="UniProtKB-ARBA"/>
</dbReference>
<proteinExistence type="predicted"/>
<evidence type="ECO:0000313" key="4">
    <source>
        <dbReference type="EMBL" id="SFL69988.1"/>
    </source>
</evidence>
<feature type="transmembrane region" description="Helical" evidence="2">
    <location>
        <begin position="187"/>
        <end position="208"/>
    </location>
</feature>
<dbReference type="PROSITE" id="PS50125">
    <property type="entry name" value="GUANYLATE_CYCLASE_2"/>
    <property type="match status" value="1"/>
</dbReference>